<dbReference type="PROSITE" id="PS01133">
    <property type="entry name" value="UPF0017"/>
    <property type="match status" value="1"/>
</dbReference>
<feature type="active site" description="Charge relay system" evidence="4">
    <location>
        <position position="294"/>
    </location>
</feature>
<dbReference type="PANTHER" id="PTHR10794:SF94">
    <property type="entry name" value="ESTERASE YHET-RELATED"/>
    <property type="match status" value="1"/>
</dbReference>
<keyword evidence="2" id="KW-0719">Serine esterase</keyword>
<dbReference type="Gene3D" id="3.40.50.1820">
    <property type="entry name" value="alpha/beta hydrolase"/>
    <property type="match status" value="1"/>
</dbReference>
<dbReference type="InterPro" id="IPR029058">
    <property type="entry name" value="AB_hydrolase_fold"/>
</dbReference>
<name>A0A1W2GIE4_REIFA</name>
<gene>
    <name evidence="6" type="ORF">SAMN04488029_2734</name>
</gene>
<evidence type="ECO:0000256" key="3">
    <source>
        <dbReference type="ARBA" id="ARBA00022801"/>
    </source>
</evidence>
<evidence type="ECO:0000256" key="1">
    <source>
        <dbReference type="ARBA" id="ARBA00010884"/>
    </source>
</evidence>
<dbReference type="InterPro" id="IPR000073">
    <property type="entry name" value="AB_hydrolase_1"/>
</dbReference>
<feature type="active site" description="Charge relay system" evidence="4">
    <location>
        <position position="140"/>
    </location>
</feature>
<evidence type="ECO:0000256" key="2">
    <source>
        <dbReference type="ARBA" id="ARBA00022487"/>
    </source>
</evidence>
<evidence type="ECO:0000313" key="7">
    <source>
        <dbReference type="Proteomes" id="UP000192472"/>
    </source>
</evidence>
<dbReference type="GO" id="GO:0047372">
    <property type="term" value="F:monoacylglycerol lipase activity"/>
    <property type="evidence" value="ECO:0007669"/>
    <property type="project" value="TreeGrafter"/>
</dbReference>
<protein>
    <recommendedName>
        <fullName evidence="5">AB hydrolase-1 domain-containing protein</fullName>
    </recommendedName>
</protein>
<dbReference type="AlphaFoldDB" id="A0A1W2GIE4"/>
<proteinExistence type="inferred from homology"/>
<organism evidence="6 7">
    <name type="scientific">Reichenbachiella faecimaris</name>
    <dbReference type="NCBI Taxonomy" id="692418"/>
    <lineage>
        <taxon>Bacteria</taxon>
        <taxon>Pseudomonadati</taxon>
        <taxon>Bacteroidota</taxon>
        <taxon>Cytophagia</taxon>
        <taxon>Cytophagales</taxon>
        <taxon>Reichenbachiellaceae</taxon>
        <taxon>Reichenbachiella</taxon>
    </lineage>
</organism>
<accession>A0A1W2GIE4</accession>
<dbReference type="InterPro" id="IPR012020">
    <property type="entry name" value="ABHD4"/>
</dbReference>
<dbReference type="GO" id="GO:0034338">
    <property type="term" value="F:short-chain carboxylesterase activity"/>
    <property type="evidence" value="ECO:0007669"/>
    <property type="project" value="TreeGrafter"/>
</dbReference>
<sequence length="319" mass="36435">MPIISQSDYKRPKLLFNRHLETIIPGITRKVKCLPLFERIRIDTPDGDFLDLDWYPANSDKLLILSHGLEGDSHRPYIEGMVKKFHEERWNVIAWNYRGCSGEMNHTPRFYHSGATQDLATMVEYALTLGIPNITLGGFSLGGNLTLKYLGEERRDSKIKSAFAFSVPIDLKGCCHEIDKPHNFLYCQRFLKSLKVKGKAKNEKIPGSVDVVQLMKVKNMYQFDNVVTAPLHGFDSADDYYAKCSARNFIEGIEVPTLLVNALNDPFLSESCFDQTKFQTSKNVYFEMPKFGGHVGFSSNHNNGTFWSEDRAFNFINQH</sequence>
<reference evidence="6 7" key="1">
    <citation type="submission" date="2017-04" db="EMBL/GenBank/DDBJ databases">
        <authorList>
            <person name="Afonso C.L."/>
            <person name="Miller P.J."/>
            <person name="Scott M.A."/>
            <person name="Spackman E."/>
            <person name="Goraichik I."/>
            <person name="Dimitrov K.M."/>
            <person name="Suarez D.L."/>
            <person name="Swayne D.E."/>
        </authorList>
    </citation>
    <scope>NUCLEOTIDE SEQUENCE [LARGE SCALE GENOMIC DNA]</scope>
    <source>
        <strain evidence="6 7">DSM 26133</strain>
    </source>
</reference>
<feature type="active site" description="Charge relay system" evidence="4">
    <location>
        <position position="265"/>
    </location>
</feature>
<dbReference type="PIRSF" id="PIRSF005211">
    <property type="entry name" value="Ab_hydro_YheT"/>
    <property type="match status" value="1"/>
</dbReference>
<comment type="similarity">
    <text evidence="1">Belongs to the AB hydrolase superfamily. AB hydrolase 4 family.</text>
</comment>
<feature type="domain" description="AB hydrolase-1" evidence="5">
    <location>
        <begin position="62"/>
        <end position="167"/>
    </location>
</feature>
<dbReference type="EMBL" id="FWYF01000003">
    <property type="protein sequence ID" value="SMD36128.1"/>
    <property type="molecule type" value="Genomic_DNA"/>
</dbReference>
<dbReference type="OrthoDB" id="332676at2"/>
<evidence type="ECO:0000256" key="4">
    <source>
        <dbReference type="PIRSR" id="PIRSR005211-1"/>
    </source>
</evidence>
<keyword evidence="7" id="KW-1185">Reference proteome</keyword>
<dbReference type="SUPFAM" id="SSF53474">
    <property type="entry name" value="alpha/beta-Hydrolases"/>
    <property type="match status" value="1"/>
</dbReference>
<evidence type="ECO:0000313" key="6">
    <source>
        <dbReference type="EMBL" id="SMD36128.1"/>
    </source>
</evidence>
<dbReference type="Proteomes" id="UP000192472">
    <property type="component" value="Unassembled WGS sequence"/>
</dbReference>
<dbReference type="STRING" id="692418.SAMN04488029_2734"/>
<evidence type="ECO:0000259" key="5">
    <source>
        <dbReference type="Pfam" id="PF00561"/>
    </source>
</evidence>
<dbReference type="InterPro" id="IPR000952">
    <property type="entry name" value="AB_hydrolase_4_CS"/>
</dbReference>
<keyword evidence="3" id="KW-0378">Hydrolase</keyword>
<dbReference type="InterPro" id="IPR050960">
    <property type="entry name" value="AB_hydrolase_4_sf"/>
</dbReference>
<dbReference type="Pfam" id="PF00561">
    <property type="entry name" value="Abhydrolase_1"/>
    <property type="match status" value="1"/>
</dbReference>
<dbReference type="PANTHER" id="PTHR10794">
    <property type="entry name" value="ABHYDROLASE DOMAIN-CONTAINING PROTEIN"/>
    <property type="match status" value="1"/>
</dbReference>